<organism evidence="1 2">
    <name type="scientific">Pseudomonas frederiksbergensis</name>
    <dbReference type="NCBI Taxonomy" id="104087"/>
    <lineage>
        <taxon>Bacteria</taxon>
        <taxon>Pseudomonadati</taxon>
        <taxon>Pseudomonadota</taxon>
        <taxon>Gammaproteobacteria</taxon>
        <taxon>Pseudomonadales</taxon>
        <taxon>Pseudomonadaceae</taxon>
        <taxon>Pseudomonas</taxon>
    </lineage>
</organism>
<evidence type="ECO:0000313" key="2">
    <source>
        <dbReference type="Proteomes" id="UP000284002"/>
    </source>
</evidence>
<comment type="caution">
    <text evidence="1">The sequence shown here is derived from an EMBL/GenBank/DDBJ whole genome shotgun (WGS) entry which is preliminary data.</text>
</comment>
<evidence type="ECO:0000313" key="1">
    <source>
        <dbReference type="EMBL" id="RON13607.1"/>
    </source>
</evidence>
<protein>
    <submittedName>
        <fullName evidence="1">Uncharacterized protein</fullName>
    </submittedName>
</protein>
<gene>
    <name evidence="1" type="ORF">BK662_20885</name>
</gene>
<dbReference type="Proteomes" id="UP000284002">
    <property type="component" value="Unassembled WGS sequence"/>
</dbReference>
<sequence>MKISLERTASMMRDFTPLDAMPFRLDMQIFVRLLECLATTTITAGQRYNIAVSLLKPGSSEGSTCD</sequence>
<accession>A0A423HKE0</accession>
<dbReference type="EMBL" id="MOBM01000038">
    <property type="protein sequence ID" value="RON13607.1"/>
    <property type="molecule type" value="Genomic_DNA"/>
</dbReference>
<name>A0A423HKE0_9PSED</name>
<reference evidence="1 2" key="1">
    <citation type="submission" date="2016-10" db="EMBL/GenBank/DDBJ databases">
        <title>Comparative genome analysis of multiple Pseudomonas spp. focuses on biocontrol and plant growth promoting traits.</title>
        <authorList>
            <person name="Tao X.-Y."/>
            <person name="Taylor C.G."/>
        </authorList>
    </citation>
    <scope>NUCLEOTIDE SEQUENCE [LARGE SCALE GENOMIC DNA]</scope>
    <source>
        <strain evidence="1 2">36C6</strain>
    </source>
</reference>
<proteinExistence type="predicted"/>
<dbReference type="AlphaFoldDB" id="A0A423HKE0"/>